<name>A0A6A4IDQ2_9AGAR</name>
<feature type="transmembrane region" description="Helical" evidence="2">
    <location>
        <begin position="156"/>
        <end position="179"/>
    </location>
</feature>
<evidence type="ECO:0000256" key="1">
    <source>
        <dbReference type="SAM" id="MobiDB-lite"/>
    </source>
</evidence>
<protein>
    <recommendedName>
        <fullName evidence="5">Transmembrane protein</fullName>
    </recommendedName>
</protein>
<proteinExistence type="predicted"/>
<feature type="transmembrane region" description="Helical" evidence="2">
    <location>
        <begin position="49"/>
        <end position="67"/>
    </location>
</feature>
<gene>
    <name evidence="3" type="ORF">BT96DRAFT_1048226</name>
</gene>
<feature type="compositionally biased region" description="Polar residues" evidence="1">
    <location>
        <begin position="186"/>
        <end position="204"/>
    </location>
</feature>
<evidence type="ECO:0000256" key="2">
    <source>
        <dbReference type="SAM" id="Phobius"/>
    </source>
</evidence>
<sequence>MAPSVFVFSLVDYCVFEVLIPCIIEVFLYGDSLSIPAGLGSSEFWLDPAPNYIFLLAGLLADIMLTHRCYRLWSSKKHVIILPVVGILATIAGRLWWLDYRIQKTMQLAGKPATNHTSQNLLGLILESSALTPLFLLTWMLLAFSPATKGTRWSILITPSILTEIVGIASTLIVVRIGLGVDTLASQSHSNPTSHADPENQNYGSELPVEPPTDDSLPMISIPVPPANMSNETIQPFSLKYQHHGQHSMENNVYTGSSSEDSGMQGEARSGLIQPFQLKYEQDQVENVSGCFDLPDNNLHAGIGDGVIQPFQLKYAMDQPLVQPPPCATYPNDGGQSKPKQTII</sequence>
<keyword evidence="2" id="KW-0472">Membrane</keyword>
<feature type="region of interest" description="Disordered" evidence="1">
    <location>
        <begin position="186"/>
        <end position="216"/>
    </location>
</feature>
<dbReference type="EMBL" id="ML769399">
    <property type="protein sequence ID" value="KAE9406934.1"/>
    <property type="molecule type" value="Genomic_DNA"/>
</dbReference>
<feature type="transmembrane region" description="Helical" evidence="2">
    <location>
        <begin position="79"/>
        <end position="97"/>
    </location>
</feature>
<keyword evidence="2" id="KW-1133">Transmembrane helix</keyword>
<feature type="region of interest" description="Disordered" evidence="1">
    <location>
        <begin position="324"/>
        <end position="344"/>
    </location>
</feature>
<organism evidence="3 4">
    <name type="scientific">Gymnopus androsaceus JB14</name>
    <dbReference type="NCBI Taxonomy" id="1447944"/>
    <lineage>
        <taxon>Eukaryota</taxon>
        <taxon>Fungi</taxon>
        <taxon>Dikarya</taxon>
        <taxon>Basidiomycota</taxon>
        <taxon>Agaricomycotina</taxon>
        <taxon>Agaricomycetes</taxon>
        <taxon>Agaricomycetidae</taxon>
        <taxon>Agaricales</taxon>
        <taxon>Marasmiineae</taxon>
        <taxon>Omphalotaceae</taxon>
        <taxon>Gymnopus</taxon>
    </lineage>
</organism>
<evidence type="ECO:0000313" key="3">
    <source>
        <dbReference type="EMBL" id="KAE9406934.1"/>
    </source>
</evidence>
<reference evidence="3" key="1">
    <citation type="journal article" date="2019" name="Environ. Microbiol.">
        <title>Fungal ecological strategies reflected in gene transcription - a case study of two litter decomposers.</title>
        <authorList>
            <person name="Barbi F."/>
            <person name="Kohler A."/>
            <person name="Barry K."/>
            <person name="Baskaran P."/>
            <person name="Daum C."/>
            <person name="Fauchery L."/>
            <person name="Ihrmark K."/>
            <person name="Kuo A."/>
            <person name="LaButti K."/>
            <person name="Lipzen A."/>
            <person name="Morin E."/>
            <person name="Grigoriev I.V."/>
            <person name="Henrissat B."/>
            <person name="Lindahl B."/>
            <person name="Martin F."/>
        </authorList>
    </citation>
    <scope>NUCLEOTIDE SEQUENCE</scope>
    <source>
        <strain evidence="3">JB14</strain>
    </source>
</reference>
<evidence type="ECO:0008006" key="5">
    <source>
        <dbReference type="Google" id="ProtNLM"/>
    </source>
</evidence>
<keyword evidence="2" id="KW-0812">Transmembrane</keyword>
<accession>A0A6A4IDQ2</accession>
<dbReference type="AlphaFoldDB" id="A0A6A4IDQ2"/>
<keyword evidence="4" id="KW-1185">Reference proteome</keyword>
<feature type="transmembrane region" description="Helical" evidence="2">
    <location>
        <begin position="121"/>
        <end position="144"/>
    </location>
</feature>
<dbReference type="Proteomes" id="UP000799118">
    <property type="component" value="Unassembled WGS sequence"/>
</dbReference>
<dbReference type="OrthoDB" id="3226582at2759"/>
<feature type="compositionally biased region" description="Polar residues" evidence="1">
    <location>
        <begin position="334"/>
        <end position="344"/>
    </location>
</feature>
<evidence type="ECO:0000313" key="4">
    <source>
        <dbReference type="Proteomes" id="UP000799118"/>
    </source>
</evidence>
<feature type="transmembrane region" description="Helical" evidence="2">
    <location>
        <begin position="7"/>
        <end position="29"/>
    </location>
</feature>